<feature type="domain" description="J" evidence="5">
    <location>
        <begin position="4"/>
        <end position="69"/>
    </location>
</feature>
<evidence type="ECO:0000313" key="7">
    <source>
        <dbReference type="Proteomes" id="UP000598633"/>
    </source>
</evidence>
<comment type="function">
    <text evidence="4">Participates actively in the response to hyperosmotic and heat shock by preventing the aggregation of stress-denatured proteins and by disaggregating proteins, also in an autonomous, DnaK-independent fashion. Unfolded proteins bind initially to DnaJ; upon interaction with the DnaJ-bound protein, DnaK hydrolyzes its bound ATP, resulting in the formation of a stable complex. GrpE releases ADP from DnaK; ATP binding to DnaK triggers the release of the substrate protein, thus completing the reaction cycle. Several rounds of ATP-dependent interactions between DnaJ, DnaK and GrpE are required for fully efficient folding. Also involved, together with DnaK and GrpE, in the DNA replication of plasmids through activation of initiation proteins.</text>
</comment>
<evidence type="ECO:0000259" key="5">
    <source>
        <dbReference type="PROSITE" id="PS50076"/>
    </source>
</evidence>
<name>A0A8J6Y0D2_9BACT</name>
<dbReference type="Gene3D" id="1.10.287.110">
    <property type="entry name" value="DnaJ domain"/>
    <property type="match status" value="1"/>
</dbReference>
<dbReference type="GO" id="GO:0006260">
    <property type="term" value="P:DNA replication"/>
    <property type="evidence" value="ECO:0007669"/>
    <property type="project" value="UniProtKB-KW"/>
</dbReference>
<comment type="subcellular location">
    <subcellularLocation>
        <location evidence="4">Cytoplasm</location>
    </subcellularLocation>
</comment>
<dbReference type="GO" id="GO:0042026">
    <property type="term" value="P:protein refolding"/>
    <property type="evidence" value="ECO:0007669"/>
    <property type="project" value="TreeGrafter"/>
</dbReference>
<proteinExistence type="inferred from homology"/>
<comment type="caution">
    <text evidence="4">Lacks conserved residue(s) required for the propagation of feature annotation.</text>
</comment>
<dbReference type="PROSITE" id="PS50076">
    <property type="entry name" value="DNAJ_2"/>
    <property type="match status" value="1"/>
</dbReference>
<dbReference type="SMART" id="SM00271">
    <property type="entry name" value="DnaJ"/>
    <property type="match status" value="1"/>
</dbReference>
<dbReference type="InterPro" id="IPR012724">
    <property type="entry name" value="DnaJ"/>
</dbReference>
<comment type="cofactor">
    <cofactor evidence="4">
        <name>Zn(2+)</name>
        <dbReference type="ChEBI" id="CHEBI:29105"/>
    </cofactor>
    <text evidence="4">Binds 2 Zn(2+) ions per monomer.</text>
</comment>
<keyword evidence="4" id="KW-0963">Cytoplasm</keyword>
<feature type="binding site" evidence="4">
    <location>
        <position position="179"/>
    </location>
    <ligand>
        <name>Zn(2+)</name>
        <dbReference type="ChEBI" id="CHEBI:29105"/>
        <label>2</label>
    </ligand>
</feature>
<comment type="caution">
    <text evidence="6">The sequence shown here is derived from an EMBL/GenBank/DDBJ whole genome shotgun (WGS) entry which is preliminary data.</text>
</comment>
<feature type="binding site" evidence="4">
    <location>
        <position position="165"/>
    </location>
    <ligand>
        <name>Zn(2+)</name>
        <dbReference type="ChEBI" id="CHEBI:29105"/>
        <label>1</label>
    </ligand>
</feature>
<feature type="binding site" evidence="4">
    <location>
        <position position="182"/>
    </location>
    <ligand>
        <name>Zn(2+)</name>
        <dbReference type="ChEBI" id="CHEBI:29105"/>
        <label>1</label>
    </ligand>
</feature>
<dbReference type="InterPro" id="IPR008971">
    <property type="entry name" value="HSP40/DnaJ_pept-bd"/>
</dbReference>
<comment type="subunit">
    <text evidence="4">Homodimer.</text>
</comment>
<keyword evidence="4" id="KW-0479">Metal-binding</keyword>
<dbReference type="GO" id="GO:0009408">
    <property type="term" value="P:response to heat"/>
    <property type="evidence" value="ECO:0007669"/>
    <property type="project" value="InterPro"/>
</dbReference>
<organism evidence="6 7">
    <name type="scientific">Candidatus Sulfomarinibacter kjeldsenii</name>
    <dbReference type="NCBI Taxonomy" id="2885994"/>
    <lineage>
        <taxon>Bacteria</taxon>
        <taxon>Pseudomonadati</taxon>
        <taxon>Acidobacteriota</taxon>
        <taxon>Thermoanaerobaculia</taxon>
        <taxon>Thermoanaerobaculales</taxon>
        <taxon>Candidatus Sulfomarinibacteraceae</taxon>
        <taxon>Candidatus Sulfomarinibacter</taxon>
    </lineage>
</organism>
<dbReference type="EMBL" id="JACXWA010000061">
    <property type="protein sequence ID" value="MBD3870416.1"/>
    <property type="molecule type" value="Genomic_DNA"/>
</dbReference>
<evidence type="ECO:0000256" key="1">
    <source>
        <dbReference type="ARBA" id="ARBA00022705"/>
    </source>
</evidence>
<dbReference type="CDD" id="cd10747">
    <property type="entry name" value="DnaJ_C"/>
    <property type="match status" value="1"/>
</dbReference>
<dbReference type="InterPro" id="IPR001623">
    <property type="entry name" value="DnaJ_domain"/>
</dbReference>
<dbReference type="GO" id="GO:0005524">
    <property type="term" value="F:ATP binding"/>
    <property type="evidence" value="ECO:0007669"/>
    <property type="project" value="InterPro"/>
</dbReference>
<keyword evidence="4" id="KW-0677">Repeat</keyword>
<dbReference type="HAMAP" id="MF_01152">
    <property type="entry name" value="DnaJ"/>
    <property type="match status" value="1"/>
</dbReference>
<dbReference type="InterPro" id="IPR036410">
    <property type="entry name" value="HSP_DnaJ_Cys-rich_dom_sf"/>
</dbReference>
<evidence type="ECO:0000313" key="6">
    <source>
        <dbReference type="EMBL" id="MBD3870416.1"/>
    </source>
</evidence>
<evidence type="ECO:0000256" key="4">
    <source>
        <dbReference type="HAMAP-Rule" id="MF_01152"/>
    </source>
</evidence>
<dbReference type="PANTHER" id="PTHR43096">
    <property type="entry name" value="DNAJ HOMOLOG 1, MITOCHONDRIAL-RELATED"/>
    <property type="match status" value="1"/>
</dbReference>
<dbReference type="AlphaFoldDB" id="A0A8J6Y0D2"/>
<dbReference type="Pfam" id="PF00226">
    <property type="entry name" value="DnaJ"/>
    <property type="match status" value="1"/>
</dbReference>
<feature type="binding site" evidence="4">
    <location>
        <position position="168"/>
    </location>
    <ligand>
        <name>Zn(2+)</name>
        <dbReference type="ChEBI" id="CHEBI:29105"/>
        <label>1</label>
    </ligand>
</feature>
<dbReference type="CDD" id="cd06257">
    <property type="entry name" value="DnaJ"/>
    <property type="match status" value="1"/>
</dbReference>
<comment type="similarity">
    <text evidence="4">Belongs to the DnaJ family.</text>
</comment>
<dbReference type="Pfam" id="PF01556">
    <property type="entry name" value="DnaJ_C"/>
    <property type="match status" value="1"/>
</dbReference>
<evidence type="ECO:0000256" key="3">
    <source>
        <dbReference type="ARBA" id="ARBA00023186"/>
    </source>
</evidence>
<dbReference type="SUPFAM" id="SSF49493">
    <property type="entry name" value="HSP40/DnaJ peptide-binding domain"/>
    <property type="match status" value="2"/>
</dbReference>
<comment type="domain">
    <text evidence="4">The J domain is necessary and sufficient to stimulate DnaK ATPase activity. Zinc center 1 plays an important role in the autonomous, DnaK-independent chaperone activity of DnaJ. Zinc center 2 is essential for interaction with DnaK and for DnaJ activity.</text>
</comment>
<dbReference type="PANTHER" id="PTHR43096:SF52">
    <property type="entry name" value="DNAJ HOMOLOG 1, MITOCHONDRIAL-RELATED"/>
    <property type="match status" value="1"/>
</dbReference>
<dbReference type="PROSITE" id="PS00636">
    <property type="entry name" value="DNAJ_1"/>
    <property type="match status" value="1"/>
</dbReference>
<evidence type="ECO:0000256" key="2">
    <source>
        <dbReference type="ARBA" id="ARBA00023016"/>
    </source>
</evidence>
<reference evidence="6 7" key="1">
    <citation type="submission" date="2020-08" db="EMBL/GenBank/DDBJ databases">
        <title>Acidobacteriota in marine sediments use diverse sulfur dissimilation pathways.</title>
        <authorList>
            <person name="Wasmund K."/>
        </authorList>
    </citation>
    <scope>NUCLEOTIDE SEQUENCE [LARGE SCALE GENOMIC DNA]</scope>
    <source>
        <strain evidence="6">MAG AM3-A</strain>
    </source>
</reference>
<dbReference type="GO" id="GO:0008270">
    <property type="term" value="F:zinc ion binding"/>
    <property type="evidence" value="ECO:0007669"/>
    <property type="project" value="UniProtKB-UniRule"/>
</dbReference>
<feature type="binding site" evidence="4">
    <location>
        <position position="179"/>
    </location>
    <ligand>
        <name>Zn(2+)</name>
        <dbReference type="ChEBI" id="CHEBI:29105"/>
        <label>1</label>
    </ligand>
</feature>
<dbReference type="InterPro" id="IPR018253">
    <property type="entry name" value="DnaJ_domain_CS"/>
</dbReference>
<dbReference type="InterPro" id="IPR002939">
    <property type="entry name" value="DnaJ_C"/>
</dbReference>
<dbReference type="Gene3D" id="6.20.20.10">
    <property type="match status" value="1"/>
</dbReference>
<accession>A0A8J6Y0D2</accession>
<sequence length="342" mass="36872">MPTDYYKVLGIERSASAAEIKKAYRKLARKFHPDVNPDDAEAEQKFKEIQEAYAVLSDTDKRKQYDTYGRVDGIPDMGFDPFRQASSSWRDAGGVQVEFGDSARGQGGFQDLGDIFGELFGRGRTSKTRRQPRRGADQEVEVEIAFGDAVRGTSVTIPIQRQVACSSCNGSGTADGRSCPSCHGAGVLISTERLRVKIPEGVADGQRVRVAGKGAEGGAGGKAGNLFVKARVSQDGFFERDGDNIRTTVPVTFSEAYRGGEIEVGTVHGPVRAKVPPGTNSGRTFRLRGKGVRNTKTRAYGDHLYTVQIVVPKVISPAGEEAARGVADLYQANPRKDLPTGI</sequence>
<dbReference type="PRINTS" id="PR00625">
    <property type="entry name" value="JDOMAIN"/>
</dbReference>
<dbReference type="SUPFAM" id="SSF57938">
    <property type="entry name" value="DnaJ/Hsp40 cysteine-rich domain"/>
    <property type="match status" value="1"/>
</dbReference>
<dbReference type="SUPFAM" id="SSF46565">
    <property type="entry name" value="Chaperone J-domain"/>
    <property type="match status" value="1"/>
</dbReference>
<keyword evidence="4" id="KW-0862">Zinc</keyword>
<protein>
    <recommendedName>
        <fullName evidence="4">Chaperone protein DnaJ</fullName>
    </recommendedName>
</protein>
<dbReference type="Gene3D" id="2.60.260.20">
    <property type="entry name" value="Urease metallochaperone UreE, N-terminal domain"/>
    <property type="match status" value="2"/>
</dbReference>
<dbReference type="Proteomes" id="UP000598633">
    <property type="component" value="Unassembled WGS sequence"/>
</dbReference>
<keyword evidence="3 4" id="KW-0143">Chaperone</keyword>
<dbReference type="GO" id="GO:0051082">
    <property type="term" value="F:unfolded protein binding"/>
    <property type="evidence" value="ECO:0007669"/>
    <property type="project" value="UniProtKB-UniRule"/>
</dbReference>
<keyword evidence="1 4" id="KW-0235">DNA replication</keyword>
<dbReference type="InterPro" id="IPR036869">
    <property type="entry name" value="J_dom_sf"/>
</dbReference>
<gene>
    <name evidence="4" type="primary">dnaJ</name>
    <name evidence="6" type="ORF">IFJ97_03525</name>
</gene>
<dbReference type="GO" id="GO:0005737">
    <property type="term" value="C:cytoplasm"/>
    <property type="evidence" value="ECO:0007669"/>
    <property type="project" value="UniProtKB-SubCell"/>
</dbReference>
<keyword evidence="2 4" id="KW-0346">Stress response</keyword>